<dbReference type="Proteomes" id="UP001057455">
    <property type="component" value="Unassembled WGS sequence"/>
</dbReference>
<accession>A0A9W5TEN8</accession>
<evidence type="ECO:0000313" key="2">
    <source>
        <dbReference type="EMBL" id="GFE55923.1"/>
    </source>
</evidence>
<feature type="region of interest" description="Disordered" evidence="1">
    <location>
        <begin position="107"/>
        <end position="135"/>
    </location>
</feature>
<feature type="compositionally biased region" description="Basic and acidic residues" evidence="1">
    <location>
        <begin position="293"/>
        <end position="306"/>
    </location>
</feature>
<sequence>MGAKLSTKRTSLPKRGARTSIFELLLQLPKVEITNDNRSGLEEWMQELFMTHVDDVSYEVVETYFRNFVFFNLLQANLVNGNIYHYWELYITSLEHILERDAIPEEDHDLEGDQGSTSAVSLEGSGETGSNDRYSSSEMHFDAAKGSYTAPLLKARPGPLVGTNEDKGCDNSAEEKQRHARRVSGPKEFIRSTSMRLRGRRQSVKSNVTSELEHVDPNDTFAGIYEDIRRGKGDIAQRLTPFVISKIFMKCLMEYVNAVELLFHMDYLPYYLEWTSKATLKLKAEDGIHLVNEKKTKHTNTKETNEQKQQSRSMDVKKDIDNGKQQTTDLDTRSTYEKFTGCCSTENGDYDNNRTLKLRCATESTVIIANIAEKASLRSMDDAILYAAIDRWSDSTIRALHRGYCFIDHKMRIFSLKSMGKLLNNTSGMLEFMVIPFCTVGYGGSKVKSRLQNLIVALFKYTTAHIKPASTGHDTFIKATQSMTADVLTILMSSIVMTPYLCVFTPSNGPGELPAPFAWISRVSKRTKSVAPYYYIHMECLRTQILEDFPSPVDYTELQPVFDYYDKKNAPMAYNMVESTRLAVGDMGLRAIVKSLIRLFLTTAPNSGCKRHITNLRNHMTLLFLLLIRAKERDKVLYYNEQGDLENMYDSTDTLLEMQEYQVDIPLDEVGLPNTQGIRKKYASLTNINYATHLGDCVSPILTASLAKAMHTVSAPKLCSNELWLILIDLLLNNVSFKYTFFDKSSSFIKELMNTIKNFSTVTKESCKVDHDNKSKIKPRPMLTSMTPLVRTLISILTQYVIHQKVTSVQQEAIVLQQNYLDECKIDLDKMANMLISVLDWNFQTQKDTQLTHAVYSLVNEVVAMPVILSRATADKLLKTMCNWITIARVAINKANDSGNVVSASTKEAQMILEMIGAGLNFVKAGLSPETLVKNLNLMQAVLDNCTTDQLEDLCFDIKGSNIDTRSLADAAESHYTMEMMDVEAMKNHALRLLDFLALIIRTFMGYKIHAMYELESTKATFGHHSVTLVVSNLIREINEETRNTKSALALAICRPNDIVEPPITTPKEGMHYHMSQIWIAAYRSQHQSTLWLYRPDKN</sequence>
<dbReference type="AlphaFoldDB" id="A0A9W5TEN8"/>
<protein>
    <submittedName>
        <fullName evidence="2">Serine threonine kinase TIO, putative</fullName>
    </submittedName>
</protein>
<dbReference type="OrthoDB" id="365320at2759"/>
<keyword evidence="3" id="KW-1185">Reference proteome</keyword>
<proteinExistence type="predicted"/>
<comment type="caution">
    <text evidence="2">The sequence shown here is derived from an EMBL/GenBank/DDBJ whole genome shotgun (WGS) entry which is preliminary data.</text>
</comment>
<organism evidence="2 3">
    <name type="scientific">Babesia ovis</name>
    <dbReference type="NCBI Taxonomy" id="5869"/>
    <lineage>
        <taxon>Eukaryota</taxon>
        <taxon>Sar</taxon>
        <taxon>Alveolata</taxon>
        <taxon>Apicomplexa</taxon>
        <taxon>Aconoidasida</taxon>
        <taxon>Piroplasmida</taxon>
        <taxon>Babesiidae</taxon>
        <taxon>Babesia</taxon>
    </lineage>
</organism>
<dbReference type="EMBL" id="BLIY01000025">
    <property type="protein sequence ID" value="GFE55923.1"/>
    <property type="molecule type" value="Genomic_DNA"/>
</dbReference>
<gene>
    <name evidence="2" type="ORF">BaOVIS_033270</name>
</gene>
<keyword evidence="2" id="KW-0808">Transferase</keyword>
<feature type="region of interest" description="Disordered" evidence="1">
    <location>
        <begin position="293"/>
        <end position="327"/>
    </location>
</feature>
<evidence type="ECO:0000256" key="1">
    <source>
        <dbReference type="SAM" id="MobiDB-lite"/>
    </source>
</evidence>
<reference evidence="2" key="1">
    <citation type="submission" date="2019-12" db="EMBL/GenBank/DDBJ databases">
        <title>Genome sequence of Babesia ovis.</title>
        <authorList>
            <person name="Yamagishi J."/>
            <person name="Sevinc F."/>
            <person name="Xuan X."/>
        </authorList>
    </citation>
    <scope>NUCLEOTIDE SEQUENCE</scope>
    <source>
        <strain evidence="2">Selcuk</strain>
    </source>
</reference>
<dbReference type="GO" id="GO:0016301">
    <property type="term" value="F:kinase activity"/>
    <property type="evidence" value="ECO:0007669"/>
    <property type="project" value="UniProtKB-KW"/>
</dbReference>
<feature type="region of interest" description="Disordered" evidence="1">
    <location>
        <begin position="156"/>
        <end position="185"/>
    </location>
</feature>
<name>A0A9W5TEN8_BABOV</name>
<keyword evidence="2" id="KW-0418">Kinase</keyword>
<evidence type="ECO:0000313" key="3">
    <source>
        <dbReference type="Proteomes" id="UP001057455"/>
    </source>
</evidence>
<feature type="compositionally biased region" description="Basic and acidic residues" evidence="1">
    <location>
        <begin position="164"/>
        <end position="177"/>
    </location>
</feature>